<dbReference type="RefSeq" id="WP_255914741.1">
    <property type="nucleotide sequence ID" value="NZ_JANFQO010000010.1"/>
</dbReference>
<sequence>MGTPRLAIKRIYEPAAAGDGLRILVDRIWPRGIAKAEAGLDDWCREIAPSTGLRRWFGHETERWEEFRRRYAAELKQNHAAVEALRAQLRGRHATLLYAAKDENHNNAVVLREFLLRH</sequence>
<accession>A0ABT1QTF9</accession>
<proteinExistence type="predicted"/>
<comment type="caution">
    <text evidence="1">The sequence shown here is derived from an EMBL/GenBank/DDBJ whole genome shotgun (WGS) entry which is preliminary data.</text>
</comment>
<gene>
    <name evidence="1" type="ORF">NM961_12610</name>
</gene>
<dbReference type="Pfam" id="PF22752">
    <property type="entry name" value="DUF488-N3i"/>
    <property type="match status" value="1"/>
</dbReference>
<evidence type="ECO:0000313" key="2">
    <source>
        <dbReference type="Proteomes" id="UP001165498"/>
    </source>
</evidence>
<name>A0ABT1QTF9_9GAMM</name>
<dbReference type="PANTHER" id="PTHR36849:SF1">
    <property type="entry name" value="CYTOPLASMIC PROTEIN"/>
    <property type="match status" value="1"/>
</dbReference>
<reference evidence="1" key="1">
    <citation type="submission" date="2022-07" db="EMBL/GenBank/DDBJ databases">
        <title>Tahibacter sp., a new gammaproteobacterium isolated from the silt sample collected at pig farm.</title>
        <authorList>
            <person name="Chen H."/>
        </authorList>
    </citation>
    <scope>NUCLEOTIDE SEQUENCE</scope>
    <source>
        <strain evidence="1">P2K</strain>
    </source>
</reference>
<dbReference type="PANTHER" id="PTHR36849">
    <property type="entry name" value="CYTOPLASMIC PROTEIN-RELATED"/>
    <property type="match status" value="1"/>
</dbReference>
<organism evidence="1 2">
    <name type="scientific">Tahibacter harae</name>
    <dbReference type="NCBI Taxonomy" id="2963937"/>
    <lineage>
        <taxon>Bacteria</taxon>
        <taxon>Pseudomonadati</taxon>
        <taxon>Pseudomonadota</taxon>
        <taxon>Gammaproteobacteria</taxon>
        <taxon>Lysobacterales</taxon>
        <taxon>Rhodanobacteraceae</taxon>
        <taxon>Tahibacter</taxon>
    </lineage>
</organism>
<dbReference type="EMBL" id="JANFQO010000010">
    <property type="protein sequence ID" value="MCQ4165552.1"/>
    <property type="molecule type" value="Genomic_DNA"/>
</dbReference>
<dbReference type="Proteomes" id="UP001165498">
    <property type="component" value="Unassembled WGS sequence"/>
</dbReference>
<protein>
    <submittedName>
        <fullName evidence="1">DUF488 domain-containing protein</fullName>
    </submittedName>
</protein>
<evidence type="ECO:0000313" key="1">
    <source>
        <dbReference type="EMBL" id="MCQ4165552.1"/>
    </source>
</evidence>
<keyword evidence="2" id="KW-1185">Reference proteome</keyword>
<dbReference type="InterPro" id="IPR052552">
    <property type="entry name" value="YeaO-like"/>
</dbReference>